<feature type="non-terminal residue" evidence="1">
    <location>
        <position position="1"/>
    </location>
</feature>
<protein>
    <submittedName>
        <fullName evidence="1">Uncharacterized protein</fullName>
    </submittedName>
</protein>
<reference evidence="1" key="1">
    <citation type="submission" date="2014-12" db="EMBL/GenBank/DDBJ databases">
        <title>Insight into the proteome of Arion vulgaris.</title>
        <authorList>
            <person name="Aradska J."/>
            <person name="Bulat T."/>
            <person name="Smidak R."/>
            <person name="Sarate P."/>
            <person name="Gangsoo J."/>
            <person name="Sialana F."/>
            <person name="Bilban M."/>
            <person name="Lubec G."/>
        </authorList>
    </citation>
    <scope>NUCLEOTIDE SEQUENCE</scope>
    <source>
        <tissue evidence="1">Skin</tissue>
    </source>
</reference>
<dbReference type="EMBL" id="HACG01052387">
    <property type="protein sequence ID" value="CEK99258.1"/>
    <property type="molecule type" value="Transcribed_RNA"/>
</dbReference>
<organism evidence="1">
    <name type="scientific">Arion vulgaris</name>
    <dbReference type="NCBI Taxonomy" id="1028688"/>
    <lineage>
        <taxon>Eukaryota</taxon>
        <taxon>Metazoa</taxon>
        <taxon>Spiralia</taxon>
        <taxon>Lophotrochozoa</taxon>
        <taxon>Mollusca</taxon>
        <taxon>Gastropoda</taxon>
        <taxon>Heterobranchia</taxon>
        <taxon>Euthyneura</taxon>
        <taxon>Panpulmonata</taxon>
        <taxon>Eupulmonata</taxon>
        <taxon>Stylommatophora</taxon>
        <taxon>Helicina</taxon>
        <taxon>Arionoidea</taxon>
        <taxon>Arionidae</taxon>
        <taxon>Arion</taxon>
    </lineage>
</organism>
<proteinExistence type="predicted"/>
<sequence>NFEAHYTKTLKNESFLFYYLHPFKTSDKRDFVMPPPPALSQTSTYTFRMCVDKSELWLGGGDNSNTSHEAWIKALTLALMTSEAVRDEILKLIGPMCALKSQFCE</sequence>
<feature type="non-terminal residue" evidence="1">
    <location>
        <position position="105"/>
    </location>
</feature>
<accession>A0A0B7C211</accession>
<evidence type="ECO:0000313" key="1">
    <source>
        <dbReference type="EMBL" id="CEK99258.1"/>
    </source>
</evidence>
<name>A0A0B7C211_9EUPU</name>
<dbReference type="AlphaFoldDB" id="A0A0B7C211"/>
<gene>
    <name evidence="1" type="primary">ORF220840</name>
</gene>